<sequence length="378" mass="41808">MASIARWGRSWYDKDKEKEEDIMILAIGSTIARLRKERGLTQEQLASAVGVSAAAVSKWESAGAYPDITLISPIARFLGTTADALLGFVPDLTAEEVMERSRRCAQVFEEESAEAGLALCRSYLREYPNSHFLKFRLAGLLPVYLPQCKEEAQRQEMFALAKELLSDARESDDAKVSQSATLLLASLLTAEEPERAEALLGELPRQEANPDMMLIGIYLSKGDLTAAKKACGQLLYARLSDANLCLMSLYTIAKREEDWDRALVLLQKQRELLTCVGLTETSLPNHLLTLAECHALRGEEEKSLAALEELAAFLPQWGDLLAALEENPLFDGCEFTSAVFSPDYVKKNLASVLRLNPAFSTLSHHPRFLAVQQALDAL</sequence>
<keyword evidence="1" id="KW-0238">DNA-binding</keyword>
<accession>A0A926IBI5</accession>
<dbReference type="PROSITE" id="PS50943">
    <property type="entry name" value="HTH_CROC1"/>
    <property type="match status" value="1"/>
</dbReference>
<evidence type="ECO:0000313" key="3">
    <source>
        <dbReference type="EMBL" id="MBC8570318.1"/>
    </source>
</evidence>
<evidence type="ECO:0000313" key="4">
    <source>
        <dbReference type="Proteomes" id="UP000660861"/>
    </source>
</evidence>
<reference evidence="3" key="1">
    <citation type="submission" date="2020-08" db="EMBL/GenBank/DDBJ databases">
        <title>Genome public.</title>
        <authorList>
            <person name="Liu C."/>
            <person name="Sun Q."/>
        </authorList>
    </citation>
    <scope>NUCLEOTIDE SEQUENCE</scope>
    <source>
        <strain evidence="3">NSJ-54</strain>
    </source>
</reference>
<dbReference type="Proteomes" id="UP000660861">
    <property type="component" value="Unassembled WGS sequence"/>
</dbReference>
<dbReference type="SMART" id="SM00530">
    <property type="entry name" value="HTH_XRE"/>
    <property type="match status" value="1"/>
</dbReference>
<protein>
    <submittedName>
        <fullName evidence="3">Helix-turn-helix transcriptional regulator</fullName>
    </submittedName>
</protein>
<dbReference type="Gene3D" id="1.10.260.40">
    <property type="entry name" value="lambda repressor-like DNA-binding domains"/>
    <property type="match status" value="1"/>
</dbReference>
<dbReference type="CDD" id="cd00093">
    <property type="entry name" value="HTH_XRE"/>
    <property type="match status" value="1"/>
</dbReference>
<comment type="caution">
    <text evidence="3">The sequence shown here is derived from an EMBL/GenBank/DDBJ whole genome shotgun (WGS) entry which is preliminary data.</text>
</comment>
<feature type="domain" description="HTH cro/C1-type" evidence="2">
    <location>
        <begin position="31"/>
        <end position="85"/>
    </location>
</feature>
<dbReference type="InterPro" id="IPR010982">
    <property type="entry name" value="Lambda_DNA-bd_dom_sf"/>
</dbReference>
<dbReference type="PANTHER" id="PTHR46558">
    <property type="entry name" value="TRACRIPTIONAL REGULATORY PROTEIN-RELATED-RELATED"/>
    <property type="match status" value="1"/>
</dbReference>
<organism evidence="3 4">
    <name type="scientific">Zongyangia hominis</name>
    <dbReference type="NCBI Taxonomy" id="2763677"/>
    <lineage>
        <taxon>Bacteria</taxon>
        <taxon>Bacillati</taxon>
        <taxon>Bacillota</taxon>
        <taxon>Clostridia</taxon>
        <taxon>Eubacteriales</taxon>
        <taxon>Oscillospiraceae</taxon>
        <taxon>Zongyangia</taxon>
    </lineage>
</organism>
<dbReference type="GO" id="GO:0003677">
    <property type="term" value="F:DNA binding"/>
    <property type="evidence" value="ECO:0007669"/>
    <property type="project" value="UniProtKB-KW"/>
</dbReference>
<dbReference type="SUPFAM" id="SSF48452">
    <property type="entry name" value="TPR-like"/>
    <property type="match status" value="1"/>
</dbReference>
<dbReference type="EMBL" id="JACRTC010000003">
    <property type="protein sequence ID" value="MBC8570318.1"/>
    <property type="molecule type" value="Genomic_DNA"/>
</dbReference>
<dbReference type="Gene3D" id="1.25.40.10">
    <property type="entry name" value="Tetratricopeptide repeat domain"/>
    <property type="match status" value="1"/>
</dbReference>
<name>A0A926IBI5_9FIRM</name>
<dbReference type="PANTHER" id="PTHR46558:SF11">
    <property type="entry name" value="HTH-TYPE TRANSCRIPTIONAL REGULATOR XRE"/>
    <property type="match status" value="1"/>
</dbReference>
<dbReference type="SUPFAM" id="SSF47413">
    <property type="entry name" value="lambda repressor-like DNA-binding domains"/>
    <property type="match status" value="1"/>
</dbReference>
<evidence type="ECO:0000259" key="2">
    <source>
        <dbReference type="PROSITE" id="PS50943"/>
    </source>
</evidence>
<dbReference type="InterPro" id="IPR001387">
    <property type="entry name" value="Cro/C1-type_HTH"/>
</dbReference>
<keyword evidence="4" id="KW-1185">Reference proteome</keyword>
<dbReference type="Pfam" id="PF01381">
    <property type="entry name" value="HTH_3"/>
    <property type="match status" value="1"/>
</dbReference>
<proteinExistence type="predicted"/>
<gene>
    <name evidence="3" type="ORF">H8709_05690</name>
</gene>
<evidence type="ECO:0000256" key="1">
    <source>
        <dbReference type="ARBA" id="ARBA00023125"/>
    </source>
</evidence>
<dbReference type="AlphaFoldDB" id="A0A926IBI5"/>
<dbReference type="InterPro" id="IPR011990">
    <property type="entry name" value="TPR-like_helical_dom_sf"/>
</dbReference>